<dbReference type="OMA" id="NLFICEC"/>
<protein>
    <submittedName>
        <fullName evidence="3">Uncharacterized protein</fullName>
    </submittedName>
</protein>
<feature type="compositionally biased region" description="Polar residues" evidence="2">
    <location>
        <begin position="11"/>
        <end position="23"/>
    </location>
</feature>
<keyword evidence="4" id="KW-1185">Reference proteome</keyword>
<dbReference type="Proteomes" id="UP000030745">
    <property type="component" value="Unassembled WGS sequence"/>
</dbReference>
<dbReference type="AlphaFoldDB" id="A0A067CNX6"/>
<evidence type="ECO:0000256" key="1">
    <source>
        <dbReference type="SAM" id="Coils"/>
    </source>
</evidence>
<evidence type="ECO:0000313" key="3">
    <source>
        <dbReference type="EMBL" id="KDO32414.1"/>
    </source>
</evidence>
<name>A0A067CNX6_SAPPC</name>
<feature type="compositionally biased region" description="Low complexity" evidence="2">
    <location>
        <begin position="32"/>
        <end position="41"/>
    </location>
</feature>
<dbReference type="VEuPathDB" id="FungiDB:SPRG_02891"/>
<feature type="coiled-coil region" evidence="1">
    <location>
        <begin position="195"/>
        <end position="229"/>
    </location>
</feature>
<dbReference type="OrthoDB" id="64025at2759"/>
<keyword evidence="1" id="KW-0175">Coiled coil</keyword>
<accession>A0A067CNX6</accession>
<organism evidence="3 4">
    <name type="scientific">Saprolegnia parasitica (strain CBS 223.65)</name>
    <dbReference type="NCBI Taxonomy" id="695850"/>
    <lineage>
        <taxon>Eukaryota</taxon>
        <taxon>Sar</taxon>
        <taxon>Stramenopiles</taxon>
        <taxon>Oomycota</taxon>
        <taxon>Saprolegniomycetes</taxon>
        <taxon>Saprolegniales</taxon>
        <taxon>Saprolegniaceae</taxon>
        <taxon>Saprolegnia</taxon>
    </lineage>
</organism>
<feature type="compositionally biased region" description="Basic residues" evidence="2">
    <location>
        <begin position="42"/>
        <end position="55"/>
    </location>
</feature>
<feature type="region of interest" description="Disordered" evidence="2">
    <location>
        <begin position="1"/>
        <end position="61"/>
    </location>
</feature>
<dbReference type="KEGG" id="spar:SPRG_02891"/>
<reference evidence="3 4" key="1">
    <citation type="journal article" date="2013" name="PLoS Genet.">
        <title>Distinctive expansion of potential virulence genes in the genome of the oomycete fish pathogen Saprolegnia parasitica.</title>
        <authorList>
            <person name="Jiang R.H."/>
            <person name="de Bruijn I."/>
            <person name="Haas B.J."/>
            <person name="Belmonte R."/>
            <person name="Lobach L."/>
            <person name="Christie J."/>
            <person name="van den Ackerveken G."/>
            <person name="Bottin A."/>
            <person name="Bulone V."/>
            <person name="Diaz-Moreno S.M."/>
            <person name="Dumas B."/>
            <person name="Fan L."/>
            <person name="Gaulin E."/>
            <person name="Govers F."/>
            <person name="Grenville-Briggs L.J."/>
            <person name="Horner N.R."/>
            <person name="Levin J.Z."/>
            <person name="Mammella M."/>
            <person name="Meijer H.J."/>
            <person name="Morris P."/>
            <person name="Nusbaum C."/>
            <person name="Oome S."/>
            <person name="Phillips A.J."/>
            <person name="van Rooyen D."/>
            <person name="Rzeszutek E."/>
            <person name="Saraiva M."/>
            <person name="Secombes C.J."/>
            <person name="Seidl M.F."/>
            <person name="Snel B."/>
            <person name="Stassen J.H."/>
            <person name="Sykes S."/>
            <person name="Tripathy S."/>
            <person name="van den Berg H."/>
            <person name="Vega-Arreguin J.C."/>
            <person name="Wawra S."/>
            <person name="Young S.K."/>
            <person name="Zeng Q."/>
            <person name="Dieguez-Uribeondo J."/>
            <person name="Russ C."/>
            <person name="Tyler B.M."/>
            <person name="van West P."/>
        </authorList>
    </citation>
    <scope>NUCLEOTIDE SEQUENCE [LARGE SCALE GENOMIC DNA]</scope>
    <source>
        <strain evidence="3 4">CBS 223.65</strain>
    </source>
</reference>
<sequence length="278" mass="31449">MENLPPLGPSSWETTYLPNTSKAANPAMDHPQQQQQQQQQAVHHHQAAQAHHQHQAHQAALSREYEQALMQDDPSSLDQKMGFKASQLNNLFICECGKQIVNANEYNIARHKASKRHAEALSNSDSEFFMCECGKRLLRSQKDNEDNMAQHRASRKHIQAMAKKQKMTDLGFTVRTDDTNWATTLQSLRTHVVSLELIREAEDELMRGLSALEQEYQRTATLLTTLEKAQSRMQVRAEKLALENASMKASVVSILQAREQEVKILKHIAESPSTSATN</sequence>
<evidence type="ECO:0000256" key="2">
    <source>
        <dbReference type="SAM" id="MobiDB-lite"/>
    </source>
</evidence>
<proteinExistence type="predicted"/>
<dbReference type="EMBL" id="KK583195">
    <property type="protein sequence ID" value="KDO32414.1"/>
    <property type="molecule type" value="Genomic_DNA"/>
</dbReference>
<gene>
    <name evidence="3" type="ORF">SPRG_02891</name>
</gene>
<dbReference type="GeneID" id="24125430"/>
<dbReference type="RefSeq" id="XP_012196868.1">
    <property type="nucleotide sequence ID" value="XM_012341478.1"/>
</dbReference>
<evidence type="ECO:0000313" key="4">
    <source>
        <dbReference type="Proteomes" id="UP000030745"/>
    </source>
</evidence>